<dbReference type="AlphaFoldDB" id="A0A1V6PYX9"/>
<keyword evidence="2" id="KW-1185">Reference proteome</keyword>
<comment type="caution">
    <text evidence="1">The sequence shown here is derived from an EMBL/GenBank/DDBJ whole genome shotgun (WGS) entry which is preliminary data.</text>
</comment>
<gene>
    <name evidence="1" type="ORF">PENANT_c023G11824</name>
</gene>
<dbReference type="EMBL" id="MDYN01000023">
    <property type="protein sequence ID" value="OQD82161.1"/>
    <property type="molecule type" value="Genomic_DNA"/>
</dbReference>
<evidence type="ECO:0000313" key="1">
    <source>
        <dbReference type="EMBL" id="OQD82161.1"/>
    </source>
</evidence>
<name>A0A1V6PYX9_9EURO</name>
<protein>
    <submittedName>
        <fullName evidence="1">Uncharacterized protein</fullName>
    </submittedName>
</protein>
<sequence>MVLSRGDLITTTELIPGILSLNSADDPDGGFWLGQDTLRNKFSGQKYDRSTGTLAMNSVATRSEEQVHIHLCFSQFSVVRSILDYLTRSDYLNLARVDLADLKRPDAPEMYCRASTNTGGDINMSRVISEYLDHLTNIFGSDNCAQYNVGAGVLTDSNDYSWACVTVSSRAAERIFCHD</sequence>
<organism evidence="1 2">
    <name type="scientific">Penicillium antarcticum</name>
    <dbReference type="NCBI Taxonomy" id="416450"/>
    <lineage>
        <taxon>Eukaryota</taxon>
        <taxon>Fungi</taxon>
        <taxon>Dikarya</taxon>
        <taxon>Ascomycota</taxon>
        <taxon>Pezizomycotina</taxon>
        <taxon>Eurotiomycetes</taxon>
        <taxon>Eurotiomycetidae</taxon>
        <taxon>Eurotiales</taxon>
        <taxon>Aspergillaceae</taxon>
        <taxon>Penicillium</taxon>
    </lineage>
</organism>
<dbReference type="Proteomes" id="UP000191672">
    <property type="component" value="Unassembled WGS sequence"/>
</dbReference>
<accession>A0A1V6PYX9</accession>
<proteinExistence type="predicted"/>
<reference evidence="2" key="1">
    <citation type="journal article" date="2017" name="Nat. Microbiol.">
        <title>Global analysis of biosynthetic gene clusters reveals vast potential of secondary metabolite production in Penicillium species.</title>
        <authorList>
            <person name="Nielsen J.C."/>
            <person name="Grijseels S."/>
            <person name="Prigent S."/>
            <person name="Ji B."/>
            <person name="Dainat J."/>
            <person name="Nielsen K.F."/>
            <person name="Frisvad J.C."/>
            <person name="Workman M."/>
            <person name="Nielsen J."/>
        </authorList>
    </citation>
    <scope>NUCLEOTIDE SEQUENCE [LARGE SCALE GENOMIC DNA]</scope>
    <source>
        <strain evidence="2">IBT 31811</strain>
    </source>
</reference>
<evidence type="ECO:0000313" key="2">
    <source>
        <dbReference type="Proteomes" id="UP000191672"/>
    </source>
</evidence>